<sequence>MSKMDEYARGKRDGVRAAVEWLHLRAKGMNDPHARRILDSAALHLGEARKADVTGWLRGKAESSPAE</sequence>
<reference evidence="1 2" key="1">
    <citation type="journal article" date="2015" name="Int. J. Syst. Evol. Microbiol.">
        <title>Youhaiella tibetensis gen. nov., sp. nov., isolated from subsurface sediment.</title>
        <authorList>
            <person name="Wang Y.X."/>
            <person name="Huang F.Q."/>
            <person name="Nogi Y."/>
            <person name="Pang S.J."/>
            <person name="Wang P.K."/>
            <person name="Lv J."/>
        </authorList>
    </citation>
    <scope>NUCLEOTIDE SEQUENCE [LARGE SCALE GENOMIC DNA]</scope>
    <source>
        <strain evidence="2">fig4</strain>
    </source>
</reference>
<accession>A0A5B9DVU1</accession>
<dbReference type="Proteomes" id="UP000321062">
    <property type="component" value="Chromosome"/>
</dbReference>
<proteinExistence type="predicted"/>
<dbReference type="EMBL" id="CP041690">
    <property type="protein sequence ID" value="QEE22538.1"/>
    <property type="molecule type" value="Genomic_DNA"/>
</dbReference>
<evidence type="ECO:0000313" key="1">
    <source>
        <dbReference type="EMBL" id="QEE22538.1"/>
    </source>
</evidence>
<dbReference type="RefSeq" id="WP_049707056.1">
    <property type="nucleotide sequence ID" value="NZ_BMFM01000001.1"/>
</dbReference>
<organism evidence="1 2">
    <name type="scientific">Paradevosia tibetensis</name>
    <dbReference type="NCBI Taxonomy" id="1447062"/>
    <lineage>
        <taxon>Bacteria</taxon>
        <taxon>Pseudomonadati</taxon>
        <taxon>Pseudomonadota</taxon>
        <taxon>Alphaproteobacteria</taxon>
        <taxon>Hyphomicrobiales</taxon>
        <taxon>Devosiaceae</taxon>
        <taxon>Paradevosia</taxon>
    </lineage>
</organism>
<dbReference type="AlphaFoldDB" id="A0A5B9DVU1"/>
<dbReference type="KEGG" id="yti:FNA67_21260"/>
<gene>
    <name evidence="1" type="ORF">FNA67_21260</name>
</gene>
<dbReference type="OrthoDB" id="7745783at2"/>
<evidence type="ECO:0000313" key="2">
    <source>
        <dbReference type="Proteomes" id="UP000321062"/>
    </source>
</evidence>
<protein>
    <submittedName>
        <fullName evidence="1">Uncharacterized protein</fullName>
    </submittedName>
</protein>
<keyword evidence="2" id="KW-1185">Reference proteome</keyword>
<name>A0A5B9DVU1_9HYPH</name>